<evidence type="ECO:0008006" key="5">
    <source>
        <dbReference type="Google" id="ProtNLM"/>
    </source>
</evidence>
<dbReference type="GeneID" id="63809997"/>
<name>A0A2T5M963_9EURO</name>
<feature type="chain" id="PRO_5015762080" description="Glycosyl hydrolase" evidence="2">
    <location>
        <begin position="16"/>
        <end position="564"/>
    </location>
</feature>
<feature type="compositionally biased region" description="Basic and acidic residues" evidence="1">
    <location>
        <begin position="524"/>
        <end position="540"/>
    </location>
</feature>
<protein>
    <recommendedName>
        <fullName evidence="5">Glycosyl hydrolase</fullName>
    </recommendedName>
</protein>
<comment type="caution">
    <text evidence="3">The sequence shown here is derived from an EMBL/GenBank/DDBJ whole genome shotgun (WGS) entry which is preliminary data.</text>
</comment>
<gene>
    <name evidence="3" type="ORF">P175DRAFT_0423563</name>
</gene>
<evidence type="ECO:0000256" key="1">
    <source>
        <dbReference type="SAM" id="MobiDB-lite"/>
    </source>
</evidence>
<dbReference type="InterPro" id="IPR005198">
    <property type="entry name" value="Glyco_hydro_76"/>
</dbReference>
<proteinExistence type="predicted"/>
<feature type="non-terminal residue" evidence="3">
    <location>
        <position position="1"/>
    </location>
</feature>
<dbReference type="Pfam" id="PF03663">
    <property type="entry name" value="Glyco_hydro_76"/>
    <property type="match status" value="1"/>
</dbReference>
<dbReference type="PANTHER" id="PTHR47791">
    <property type="entry name" value="MEIOTICALLY UP-REGULATED GENE 191 PROTEIN"/>
    <property type="match status" value="1"/>
</dbReference>
<dbReference type="Proteomes" id="UP000244073">
    <property type="component" value="Unassembled WGS sequence"/>
</dbReference>
<evidence type="ECO:0000313" key="4">
    <source>
        <dbReference type="Proteomes" id="UP000244073"/>
    </source>
</evidence>
<dbReference type="PANTHER" id="PTHR47791:SF2">
    <property type="entry name" value="ENDO MANNANASE, GH76 FAMILY (EUROFUNG)"/>
    <property type="match status" value="1"/>
</dbReference>
<keyword evidence="2" id="KW-0732">Signal</keyword>
<evidence type="ECO:0000313" key="3">
    <source>
        <dbReference type="EMBL" id="PTU25067.1"/>
    </source>
</evidence>
<dbReference type="VEuPathDB" id="FungiDB:P175DRAFT_0423563"/>
<dbReference type="RefSeq" id="XP_040756459.1">
    <property type="nucleotide sequence ID" value="XM_040893115.1"/>
</dbReference>
<evidence type="ECO:0000256" key="2">
    <source>
        <dbReference type="SAM" id="SignalP"/>
    </source>
</evidence>
<dbReference type="AlphaFoldDB" id="A0A2T5M963"/>
<feature type="non-terminal residue" evidence="3">
    <location>
        <position position="564"/>
    </location>
</feature>
<reference evidence="3 4" key="1">
    <citation type="journal article" date="2018" name="Proc. Natl. Acad. Sci. U.S.A.">
        <title>Linking secondary metabolites to gene clusters through genome sequencing of six diverse Aspergillus species.</title>
        <authorList>
            <person name="Kaerboelling I."/>
            <person name="Vesth T.C."/>
            <person name="Frisvad J.C."/>
            <person name="Nybo J.L."/>
            <person name="Theobald S."/>
            <person name="Kuo A."/>
            <person name="Bowyer P."/>
            <person name="Matsuda Y."/>
            <person name="Mondo S."/>
            <person name="Lyhne E.K."/>
            <person name="Kogle M.E."/>
            <person name="Clum A."/>
            <person name="Lipzen A."/>
            <person name="Salamov A."/>
            <person name="Ngan C.Y."/>
            <person name="Daum C."/>
            <person name="Chiniquy J."/>
            <person name="Barry K."/>
            <person name="LaButti K."/>
            <person name="Haridas S."/>
            <person name="Simmons B.A."/>
            <person name="Magnuson J.K."/>
            <person name="Mortensen U.H."/>
            <person name="Larsen T.O."/>
            <person name="Grigoriev I.V."/>
            <person name="Baker S.E."/>
            <person name="Andersen M.R."/>
        </authorList>
    </citation>
    <scope>NUCLEOTIDE SEQUENCE [LARGE SCALE GENOMIC DNA]</scope>
    <source>
        <strain evidence="3 4">IBT 24754</strain>
    </source>
</reference>
<dbReference type="InterPro" id="IPR053169">
    <property type="entry name" value="MUG_Protein"/>
</dbReference>
<feature type="region of interest" description="Disordered" evidence="1">
    <location>
        <begin position="521"/>
        <end position="540"/>
    </location>
</feature>
<dbReference type="OrthoDB" id="4104179at2759"/>
<feature type="signal peptide" evidence="2">
    <location>
        <begin position="1"/>
        <end position="15"/>
    </location>
</feature>
<dbReference type="SUPFAM" id="SSF48208">
    <property type="entry name" value="Six-hairpin glycosidases"/>
    <property type="match status" value="1"/>
</dbReference>
<sequence>LFVVVFLVSGTNARALVQDPSPPFSLNAQVSRNSEQWPLPANQFVAQTFRDLRRALDVMQDDYFELWQGTWPTGIDWTRAVLGTHVSATLSALTASADDSLLSSLLEDAVEGGQGQWGITQNSMALENLVNHYFAHVMAFYFGEDAFALRTQAYDDMMWVVLGWLENIKFQVLHSDLHYENPGRPWHGTQFRSPAAHRVRVFYDLASQGWDTALCTGGMIWSPYLTPYKNAITNELFVSSSIAMYLYYPGDGIDSPFMASREGEQSADDLPHSADYLHTAIEAYRWLKDSNMTGLFGMYADGFHVRGWKSDKQPGTRKCDILNTMVYTYNQGVILSGLRGLWLATGTEQYLDDGHELVRNVMRATGWPNVYDQRWMGLGRAGILEDSCDSKGDCSQDGQTFKGIFFHHFAEFCRPIHPHEERFLRTQAWAQNGWKRSFGWHQTRCSHYYQWIEHNANAALATRNDDGKFGMWWGRKYRVFDRSLSHESPLPHGATDYRNYPDSTGPAWWWKKASELASTMPDADIEHGQPEYNDRGRGRTVETQSGGVAVLRALYQWKATISLS</sequence>
<dbReference type="InterPro" id="IPR008928">
    <property type="entry name" value="6-hairpin_glycosidase_sf"/>
</dbReference>
<dbReference type="EMBL" id="MSFN02000001">
    <property type="protein sequence ID" value="PTU25067.1"/>
    <property type="molecule type" value="Genomic_DNA"/>
</dbReference>
<dbReference type="GO" id="GO:0005975">
    <property type="term" value="P:carbohydrate metabolic process"/>
    <property type="evidence" value="ECO:0007669"/>
    <property type="project" value="InterPro"/>
</dbReference>
<accession>A0A2T5M963</accession>
<organism evidence="3 4">
    <name type="scientific">Aspergillus ochraceoroseus IBT 24754</name>
    <dbReference type="NCBI Taxonomy" id="1392256"/>
    <lineage>
        <taxon>Eukaryota</taxon>
        <taxon>Fungi</taxon>
        <taxon>Dikarya</taxon>
        <taxon>Ascomycota</taxon>
        <taxon>Pezizomycotina</taxon>
        <taxon>Eurotiomycetes</taxon>
        <taxon>Eurotiomycetidae</taxon>
        <taxon>Eurotiales</taxon>
        <taxon>Aspergillaceae</taxon>
        <taxon>Aspergillus</taxon>
        <taxon>Aspergillus subgen. Nidulantes</taxon>
    </lineage>
</organism>
<dbReference type="Gene3D" id="1.50.10.20">
    <property type="match status" value="1"/>
</dbReference>